<accession>A0A167FJ42</accession>
<keyword evidence="2" id="KW-1185">Reference proteome</keyword>
<dbReference type="STRING" id="1763538.LPB68_20525"/>
<dbReference type="AlphaFoldDB" id="A0A167FJ42"/>
<dbReference type="InterPro" id="IPR058087">
    <property type="entry name" value="XAC2610_dom"/>
</dbReference>
<organism evidence="1 2">
    <name type="scientific">Paenibacillus crassostreae</name>
    <dbReference type="NCBI Taxonomy" id="1763538"/>
    <lineage>
        <taxon>Bacteria</taxon>
        <taxon>Bacillati</taxon>
        <taxon>Bacillota</taxon>
        <taxon>Bacilli</taxon>
        <taxon>Bacillales</taxon>
        <taxon>Paenibacillaceae</taxon>
        <taxon>Paenibacillus</taxon>
    </lineage>
</organism>
<sequence length="236" mass="27361">MGKKYYSYFLLLIVGMLLVTSCSKVQNANSSDLNQTIDGDEVETLDEPGLIISIKDTIHPTLTEMLFKIYGNENEYTSSANKIVIYQSEAEQELHFEDTDTSDQENLGFIVEDMDFDGYKDIRIQRSQPAGPNIPYYYWLWDEVSSKYVANGNLEMITSPVFDAKNEWIQSTVRENATTNYEDIYKYIDEVPVLVKETEEIIDEVNNVVHITEMEFSYNEMKITKQYDMALSQYNK</sequence>
<evidence type="ECO:0000313" key="1">
    <source>
        <dbReference type="EMBL" id="OAB76611.1"/>
    </source>
</evidence>
<protein>
    <recommendedName>
        <fullName evidence="3">Lipoprotein</fullName>
    </recommendedName>
</protein>
<evidence type="ECO:0000313" key="2">
    <source>
        <dbReference type="Proteomes" id="UP000077134"/>
    </source>
</evidence>
<dbReference type="PROSITE" id="PS51257">
    <property type="entry name" value="PROKAR_LIPOPROTEIN"/>
    <property type="match status" value="1"/>
</dbReference>
<evidence type="ECO:0008006" key="3">
    <source>
        <dbReference type="Google" id="ProtNLM"/>
    </source>
</evidence>
<gene>
    <name evidence="1" type="ORF">PNBC_04215</name>
</gene>
<dbReference type="EMBL" id="LSFN01000005">
    <property type="protein sequence ID" value="OAB76611.1"/>
    <property type="molecule type" value="Genomic_DNA"/>
</dbReference>
<proteinExistence type="predicted"/>
<dbReference type="KEGG" id="pcx:LPB68_20525"/>
<reference evidence="1 2" key="1">
    <citation type="submission" date="2016-02" db="EMBL/GenBank/DDBJ databases">
        <title>Paenibacillus sp. LPB0068, isolated from Crassostrea gigas.</title>
        <authorList>
            <person name="Shin S.-K."/>
            <person name="Yi H."/>
        </authorList>
    </citation>
    <scope>NUCLEOTIDE SEQUENCE [LARGE SCALE GENOMIC DNA]</scope>
    <source>
        <strain evidence="1 2">LPB0068</strain>
    </source>
</reference>
<dbReference type="Proteomes" id="UP000077134">
    <property type="component" value="Unassembled WGS sequence"/>
</dbReference>
<dbReference type="NCBIfam" id="NF047539">
    <property type="entry name" value="XAC2610_fam"/>
    <property type="match status" value="1"/>
</dbReference>
<comment type="caution">
    <text evidence="1">The sequence shown here is derived from an EMBL/GenBank/DDBJ whole genome shotgun (WGS) entry which is preliminary data.</text>
</comment>
<name>A0A167FJ42_9BACL</name>